<dbReference type="SMART" id="SM00421">
    <property type="entry name" value="HTH_LUXR"/>
    <property type="match status" value="1"/>
</dbReference>
<feature type="domain" description="HTH luxR-type" evidence="3">
    <location>
        <begin position="127"/>
        <end position="192"/>
    </location>
</feature>
<comment type="caution">
    <text evidence="5">The sequence shown here is derived from an EMBL/GenBank/DDBJ whole genome shotgun (WGS) entry which is preliminary data.</text>
</comment>
<dbReference type="InterPro" id="IPR036388">
    <property type="entry name" value="WH-like_DNA-bd_sf"/>
</dbReference>
<dbReference type="GO" id="GO:0003677">
    <property type="term" value="F:DNA binding"/>
    <property type="evidence" value="ECO:0007669"/>
    <property type="project" value="UniProtKB-KW"/>
</dbReference>
<organism evidence="5 6">
    <name type="scientific">Cecembia calidifontis</name>
    <dbReference type="NCBI Taxonomy" id="1187080"/>
    <lineage>
        <taxon>Bacteria</taxon>
        <taxon>Pseudomonadati</taxon>
        <taxon>Bacteroidota</taxon>
        <taxon>Cytophagia</taxon>
        <taxon>Cytophagales</taxon>
        <taxon>Cyclobacteriaceae</taxon>
        <taxon>Cecembia</taxon>
    </lineage>
</organism>
<protein>
    <submittedName>
        <fullName evidence="5">DNA-binding NarL/FixJ family response regulator</fullName>
    </submittedName>
</protein>
<dbReference type="InterPro" id="IPR016032">
    <property type="entry name" value="Sig_transdc_resp-reg_C-effctor"/>
</dbReference>
<gene>
    <name evidence="5" type="ORF">BC751_0321</name>
</gene>
<name>A0A4Q7P4B7_9BACT</name>
<dbReference type="AlphaFoldDB" id="A0A4Q7P4B7"/>
<dbReference type="SMART" id="SM00448">
    <property type="entry name" value="REC"/>
    <property type="match status" value="1"/>
</dbReference>
<evidence type="ECO:0000313" key="5">
    <source>
        <dbReference type="EMBL" id="RZS94811.1"/>
    </source>
</evidence>
<dbReference type="Proteomes" id="UP000292209">
    <property type="component" value="Unassembled WGS sequence"/>
</dbReference>
<dbReference type="EMBL" id="SGXG01000001">
    <property type="protein sequence ID" value="RZS94811.1"/>
    <property type="molecule type" value="Genomic_DNA"/>
</dbReference>
<feature type="modified residue" description="4-aspartylphosphate" evidence="2">
    <location>
        <position position="56"/>
    </location>
</feature>
<reference evidence="5 6" key="1">
    <citation type="submission" date="2019-02" db="EMBL/GenBank/DDBJ databases">
        <title>Genomic Encyclopedia of Archaeal and Bacterial Type Strains, Phase II (KMG-II): from individual species to whole genera.</title>
        <authorList>
            <person name="Goeker M."/>
        </authorList>
    </citation>
    <scope>NUCLEOTIDE SEQUENCE [LARGE SCALE GENOMIC DNA]</scope>
    <source>
        <strain evidence="5 6">DSM 21411</strain>
    </source>
</reference>
<accession>A0A4Q7P4B7</accession>
<dbReference type="CDD" id="cd06170">
    <property type="entry name" value="LuxR_C_like"/>
    <property type="match status" value="1"/>
</dbReference>
<feature type="domain" description="Response regulatory" evidence="4">
    <location>
        <begin position="6"/>
        <end position="121"/>
    </location>
</feature>
<evidence type="ECO:0000259" key="4">
    <source>
        <dbReference type="PROSITE" id="PS50110"/>
    </source>
</evidence>
<evidence type="ECO:0000256" key="2">
    <source>
        <dbReference type="PROSITE-ProRule" id="PRU00169"/>
    </source>
</evidence>
<dbReference type="PRINTS" id="PR00038">
    <property type="entry name" value="HTHLUXR"/>
</dbReference>
<dbReference type="Pfam" id="PF00196">
    <property type="entry name" value="GerE"/>
    <property type="match status" value="1"/>
</dbReference>
<dbReference type="SUPFAM" id="SSF46894">
    <property type="entry name" value="C-terminal effector domain of the bipartite response regulators"/>
    <property type="match status" value="1"/>
</dbReference>
<keyword evidence="6" id="KW-1185">Reference proteome</keyword>
<keyword evidence="2" id="KW-0597">Phosphoprotein</keyword>
<dbReference type="InterPro" id="IPR000792">
    <property type="entry name" value="Tscrpt_reg_LuxR_C"/>
</dbReference>
<dbReference type="Gene3D" id="1.10.10.10">
    <property type="entry name" value="Winged helix-like DNA-binding domain superfamily/Winged helix DNA-binding domain"/>
    <property type="match status" value="1"/>
</dbReference>
<dbReference type="InterPro" id="IPR011006">
    <property type="entry name" value="CheY-like_superfamily"/>
</dbReference>
<sequence>MAYPQRVLIIEDELLVALDIEETVQLLGYTVVGSAGNPWEAKDLYFQHLPSIVICDVNLHAEQDGIDLMKELYKIQSCQVVFLTAYHDEKTINRSLELPNSQYLVKPFNANQLKATLQLATAKTGPSANSPDFLSSRELEIIRQLADGKTMHEIADVLNLSYHTVTTHTKNIRRKMEVHSNLDVVAVAFKNKWI</sequence>
<dbReference type="PANTHER" id="PTHR43214">
    <property type="entry name" value="TWO-COMPONENT RESPONSE REGULATOR"/>
    <property type="match status" value="1"/>
</dbReference>
<dbReference type="PROSITE" id="PS50043">
    <property type="entry name" value="HTH_LUXR_2"/>
    <property type="match status" value="1"/>
</dbReference>
<dbReference type="GO" id="GO:0000160">
    <property type="term" value="P:phosphorelay signal transduction system"/>
    <property type="evidence" value="ECO:0007669"/>
    <property type="project" value="InterPro"/>
</dbReference>
<dbReference type="GO" id="GO:0006355">
    <property type="term" value="P:regulation of DNA-templated transcription"/>
    <property type="evidence" value="ECO:0007669"/>
    <property type="project" value="InterPro"/>
</dbReference>
<dbReference type="Gene3D" id="3.40.50.2300">
    <property type="match status" value="1"/>
</dbReference>
<keyword evidence="1 5" id="KW-0238">DNA-binding</keyword>
<dbReference type="PANTHER" id="PTHR43214:SF43">
    <property type="entry name" value="TWO-COMPONENT RESPONSE REGULATOR"/>
    <property type="match status" value="1"/>
</dbReference>
<evidence type="ECO:0000259" key="3">
    <source>
        <dbReference type="PROSITE" id="PS50043"/>
    </source>
</evidence>
<evidence type="ECO:0000256" key="1">
    <source>
        <dbReference type="ARBA" id="ARBA00023125"/>
    </source>
</evidence>
<dbReference type="InterPro" id="IPR039420">
    <property type="entry name" value="WalR-like"/>
</dbReference>
<dbReference type="SUPFAM" id="SSF52172">
    <property type="entry name" value="CheY-like"/>
    <property type="match status" value="1"/>
</dbReference>
<dbReference type="InterPro" id="IPR001789">
    <property type="entry name" value="Sig_transdc_resp-reg_receiver"/>
</dbReference>
<dbReference type="PROSITE" id="PS50110">
    <property type="entry name" value="RESPONSE_REGULATORY"/>
    <property type="match status" value="1"/>
</dbReference>
<proteinExistence type="predicted"/>
<dbReference type="RefSeq" id="WP_165389779.1">
    <property type="nucleotide sequence ID" value="NZ_SGXG01000001.1"/>
</dbReference>
<dbReference type="Pfam" id="PF00072">
    <property type="entry name" value="Response_reg"/>
    <property type="match status" value="1"/>
</dbReference>
<evidence type="ECO:0000313" key="6">
    <source>
        <dbReference type="Proteomes" id="UP000292209"/>
    </source>
</evidence>